<feature type="transmembrane region" description="Helical" evidence="8">
    <location>
        <begin position="64"/>
        <end position="83"/>
    </location>
</feature>
<protein>
    <submittedName>
        <fullName evidence="9">Rod shape-determining protein MreD</fullName>
    </submittedName>
</protein>
<keyword evidence="6 8" id="KW-1133">Transmembrane helix</keyword>
<evidence type="ECO:0000313" key="9">
    <source>
        <dbReference type="EMBL" id="MBU5440028.1"/>
    </source>
</evidence>
<evidence type="ECO:0000256" key="6">
    <source>
        <dbReference type="ARBA" id="ARBA00022989"/>
    </source>
</evidence>
<keyword evidence="4 8" id="KW-0812">Transmembrane</keyword>
<dbReference type="InterPro" id="IPR007227">
    <property type="entry name" value="Cell_shape_determining_MreD"/>
</dbReference>
<accession>A0ABS6EAR4</accession>
<keyword evidence="10" id="KW-1185">Reference proteome</keyword>
<sequence length="166" mass="18795">MTILIIFLTIIINFILQSTILPYIGILGVVPNTTLVVVVIISLLRGKYYGSFTGLIMGLLQDIIFSPVIGINGFIYFFVGYFIGLAENKLSKDSVLIPILISIVSTLFYNFAYYVFMFFLSREILFLPLIKNIVSIEVLYNSLISIGIYKIFSKILIVPSIRFGRR</sequence>
<feature type="transmembrane region" description="Helical" evidence="8">
    <location>
        <begin position="20"/>
        <end position="44"/>
    </location>
</feature>
<keyword evidence="5" id="KW-0133">Cell shape</keyword>
<gene>
    <name evidence="9" type="primary">mreD</name>
    <name evidence="9" type="ORF">KQI42_18630</name>
</gene>
<feature type="transmembrane region" description="Helical" evidence="8">
    <location>
        <begin position="95"/>
        <end position="119"/>
    </location>
</feature>
<proteinExistence type="inferred from homology"/>
<organism evidence="9 10">
    <name type="scientific">Tissierella simiarum</name>
    <dbReference type="NCBI Taxonomy" id="2841534"/>
    <lineage>
        <taxon>Bacteria</taxon>
        <taxon>Bacillati</taxon>
        <taxon>Bacillota</taxon>
        <taxon>Tissierellia</taxon>
        <taxon>Tissierellales</taxon>
        <taxon>Tissierellaceae</taxon>
        <taxon>Tissierella</taxon>
    </lineage>
</organism>
<evidence type="ECO:0000256" key="1">
    <source>
        <dbReference type="ARBA" id="ARBA00004651"/>
    </source>
</evidence>
<comment type="caution">
    <text evidence="9">The sequence shown here is derived from an EMBL/GenBank/DDBJ whole genome shotgun (WGS) entry which is preliminary data.</text>
</comment>
<reference evidence="9 10" key="1">
    <citation type="submission" date="2021-06" db="EMBL/GenBank/DDBJ databases">
        <authorList>
            <person name="Sun Q."/>
            <person name="Li D."/>
        </authorList>
    </citation>
    <scope>NUCLEOTIDE SEQUENCE [LARGE SCALE GENOMIC DNA]</scope>
    <source>
        <strain evidence="9 10">MSJ-40</strain>
    </source>
</reference>
<evidence type="ECO:0000256" key="5">
    <source>
        <dbReference type="ARBA" id="ARBA00022960"/>
    </source>
</evidence>
<dbReference type="EMBL" id="JAHLPM010000023">
    <property type="protein sequence ID" value="MBU5440028.1"/>
    <property type="molecule type" value="Genomic_DNA"/>
</dbReference>
<feature type="transmembrane region" description="Helical" evidence="8">
    <location>
        <begin position="139"/>
        <end position="157"/>
    </location>
</feature>
<evidence type="ECO:0000256" key="7">
    <source>
        <dbReference type="ARBA" id="ARBA00023136"/>
    </source>
</evidence>
<keyword evidence="3" id="KW-1003">Cell membrane</keyword>
<dbReference type="Proteomes" id="UP000749471">
    <property type="component" value="Unassembled WGS sequence"/>
</dbReference>
<dbReference type="NCBIfam" id="TIGR03426">
    <property type="entry name" value="shape_MreD"/>
    <property type="match status" value="1"/>
</dbReference>
<evidence type="ECO:0000256" key="3">
    <source>
        <dbReference type="ARBA" id="ARBA00022475"/>
    </source>
</evidence>
<dbReference type="PIRSF" id="PIRSF037497">
    <property type="entry name" value="MreD_Clostridium/Treponema_prd"/>
    <property type="match status" value="1"/>
</dbReference>
<evidence type="ECO:0000256" key="8">
    <source>
        <dbReference type="SAM" id="Phobius"/>
    </source>
</evidence>
<evidence type="ECO:0000256" key="2">
    <source>
        <dbReference type="ARBA" id="ARBA00007776"/>
    </source>
</evidence>
<dbReference type="InterPro" id="IPR017225">
    <property type="entry name" value="Cell_shape_determin_MreD_prd"/>
</dbReference>
<evidence type="ECO:0000313" key="10">
    <source>
        <dbReference type="Proteomes" id="UP000749471"/>
    </source>
</evidence>
<evidence type="ECO:0000256" key="4">
    <source>
        <dbReference type="ARBA" id="ARBA00022692"/>
    </source>
</evidence>
<name>A0ABS6EAR4_9FIRM</name>
<dbReference type="Pfam" id="PF04093">
    <property type="entry name" value="MreD"/>
    <property type="match status" value="1"/>
</dbReference>
<comment type="similarity">
    <text evidence="2">Belongs to the MreD family.</text>
</comment>
<comment type="subcellular location">
    <subcellularLocation>
        <location evidence="1">Cell membrane</location>
        <topology evidence="1">Multi-pass membrane protein</topology>
    </subcellularLocation>
</comment>
<keyword evidence="7 8" id="KW-0472">Membrane</keyword>